<sequence>MDSMGIPLAFQGNIIVKKNTNLKDQTPYSTTDDISITLYILSFLCHAQIKHQQTPIVNWLSSTIPNLSLQTTTTAVRTLSSTATTAPAINSPQPP</sequence>
<dbReference type="EMBL" id="KN839642">
    <property type="protein sequence ID" value="KIJ89524.1"/>
    <property type="molecule type" value="Genomic_DNA"/>
</dbReference>
<dbReference type="AlphaFoldDB" id="A0A0C9WGI9"/>
<protein>
    <submittedName>
        <fullName evidence="1">Uncharacterized protein</fullName>
    </submittedName>
</protein>
<evidence type="ECO:0000313" key="1">
    <source>
        <dbReference type="EMBL" id="KIJ89524.1"/>
    </source>
</evidence>
<gene>
    <name evidence="1" type="ORF">K443DRAFT_16024</name>
</gene>
<keyword evidence="2" id="KW-1185">Reference proteome</keyword>
<reference evidence="2" key="2">
    <citation type="submission" date="2015-01" db="EMBL/GenBank/DDBJ databases">
        <title>Evolutionary Origins and Diversification of the Mycorrhizal Mutualists.</title>
        <authorList>
            <consortium name="DOE Joint Genome Institute"/>
            <consortium name="Mycorrhizal Genomics Consortium"/>
            <person name="Kohler A."/>
            <person name="Kuo A."/>
            <person name="Nagy L.G."/>
            <person name="Floudas D."/>
            <person name="Copeland A."/>
            <person name="Barry K.W."/>
            <person name="Cichocki N."/>
            <person name="Veneault-Fourrey C."/>
            <person name="LaButti K."/>
            <person name="Lindquist E.A."/>
            <person name="Lipzen A."/>
            <person name="Lundell T."/>
            <person name="Morin E."/>
            <person name="Murat C."/>
            <person name="Riley R."/>
            <person name="Ohm R."/>
            <person name="Sun H."/>
            <person name="Tunlid A."/>
            <person name="Henrissat B."/>
            <person name="Grigoriev I.V."/>
            <person name="Hibbett D.S."/>
            <person name="Martin F."/>
        </authorList>
    </citation>
    <scope>NUCLEOTIDE SEQUENCE [LARGE SCALE GENOMIC DNA]</scope>
    <source>
        <strain evidence="2">LaAM-08-1</strain>
    </source>
</reference>
<evidence type="ECO:0000313" key="2">
    <source>
        <dbReference type="Proteomes" id="UP000054477"/>
    </source>
</evidence>
<dbReference type="HOGENOM" id="CLU_2373098_0_0_1"/>
<name>A0A0C9WGI9_9AGAR</name>
<accession>A0A0C9WGI9</accession>
<proteinExistence type="predicted"/>
<dbReference type="Proteomes" id="UP000054477">
    <property type="component" value="Unassembled WGS sequence"/>
</dbReference>
<organism evidence="1 2">
    <name type="scientific">Laccaria amethystina LaAM-08-1</name>
    <dbReference type="NCBI Taxonomy" id="1095629"/>
    <lineage>
        <taxon>Eukaryota</taxon>
        <taxon>Fungi</taxon>
        <taxon>Dikarya</taxon>
        <taxon>Basidiomycota</taxon>
        <taxon>Agaricomycotina</taxon>
        <taxon>Agaricomycetes</taxon>
        <taxon>Agaricomycetidae</taxon>
        <taxon>Agaricales</taxon>
        <taxon>Agaricineae</taxon>
        <taxon>Hydnangiaceae</taxon>
        <taxon>Laccaria</taxon>
    </lineage>
</organism>
<reference evidence="1 2" key="1">
    <citation type="submission" date="2014-04" db="EMBL/GenBank/DDBJ databases">
        <authorList>
            <consortium name="DOE Joint Genome Institute"/>
            <person name="Kuo A."/>
            <person name="Kohler A."/>
            <person name="Nagy L.G."/>
            <person name="Floudas D."/>
            <person name="Copeland A."/>
            <person name="Barry K.W."/>
            <person name="Cichocki N."/>
            <person name="Veneault-Fourrey C."/>
            <person name="LaButti K."/>
            <person name="Lindquist E.A."/>
            <person name="Lipzen A."/>
            <person name="Lundell T."/>
            <person name="Morin E."/>
            <person name="Murat C."/>
            <person name="Sun H."/>
            <person name="Tunlid A."/>
            <person name="Henrissat B."/>
            <person name="Grigoriev I.V."/>
            <person name="Hibbett D.S."/>
            <person name="Martin F."/>
            <person name="Nordberg H.P."/>
            <person name="Cantor M.N."/>
            <person name="Hua S.X."/>
        </authorList>
    </citation>
    <scope>NUCLEOTIDE SEQUENCE [LARGE SCALE GENOMIC DNA]</scope>
    <source>
        <strain evidence="1 2">LaAM-08-1</strain>
    </source>
</reference>